<gene>
    <name evidence="2" type="ORF">MNBD_ALPHA05-563</name>
</gene>
<dbReference type="EMBL" id="UOEH01000337">
    <property type="protein sequence ID" value="VAW01394.1"/>
    <property type="molecule type" value="Genomic_DNA"/>
</dbReference>
<evidence type="ECO:0000259" key="1">
    <source>
        <dbReference type="Pfam" id="PF13144"/>
    </source>
</evidence>
<dbReference type="InterPro" id="IPR039246">
    <property type="entry name" value="Flagellar_FlgA"/>
</dbReference>
<protein>
    <recommendedName>
        <fullName evidence="1">Flagella basal body P-ring formation protein FlgA SAF domain-containing protein</fullName>
    </recommendedName>
</protein>
<dbReference type="Pfam" id="PF13144">
    <property type="entry name" value="ChapFlgA"/>
    <property type="match status" value="1"/>
</dbReference>
<dbReference type="NCBIfam" id="TIGR03170">
    <property type="entry name" value="flgA_cterm"/>
    <property type="match status" value="1"/>
</dbReference>
<dbReference type="Gene3D" id="2.30.30.760">
    <property type="match status" value="1"/>
</dbReference>
<sequence>MAPETVALDETLAAPNDAPVMIKARRHLRAGTILRRTDVVIGDSEAAQAAARDIIGMEVKRTIYADKAIMPEDISPPTAIKRNAIVTIEFKKGPLLITTEARVLEPGSVGESVRVMNLSSKIILTAIVVSSSKVRTR</sequence>
<dbReference type="InterPro" id="IPR036732">
    <property type="entry name" value="AFP_Neu5c_C_sf"/>
</dbReference>
<name>A0A3B0SY00_9ZZZZ</name>
<organism evidence="2">
    <name type="scientific">hydrothermal vent metagenome</name>
    <dbReference type="NCBI Taxonomy" id="652676"/>
    <lineage>
        <taxon>unclassified sequences</taxon>
        <taxon>metagenomes</taxon>
        <taxon>ecological metagenomes</taxon>
    </lineage>
</organism>
<reference evidence="2" key="1">
    <citation type="submission" date="2018-06" db="EMBL/GenBank/DDBJ databases">
        <authorList>
            <person name="Zhirakovskaya E."/>
        </authorList>
    </citation>
    <scope>NUCLEOTIDE SEQUENCE</scope>
</reference>
<dbReference type="SUPFAM" id="SSF51269">
    <property type="entry name" value="AFP III-like domain"/>
    <property type="match status" value="1"/>
</dbReference>
<accession>A0A3B0SY00</accession>
<dbReference type="InterPro" id="IPR017585">
    <property type="entry name" value="SAF_FlgA"/>
</dbReference>
<feature type="domain" description="Flagella basal body P-ring formation protein FlgA SAF" evidence="1">
    <location>
        <begin position="21"/>
        <end position="135"/>
    </location>
</feature>
<dbReference type="PANTHER" id="PTHR36307:SF1">
    <property type="entry name" value="FLAGELLA BASAL BODY P-RING FORMATION PROTEIN FLGA"/>
    <property type="match status" value="1"/>
</dbReference>
<proteinExistence type="predicted"/>
<dbReference type="GO" id="GO:0044780">
    <property type="term" value="P:bacterial-type flagellum assembly"/>
    <property type="evidence" value="ECO:0007669"/>
    <property type="project" value="InterPro"/>
</dbReference>
<dbReference type="AlphaFoldDB" id="A0A3B0SY00"/>
<dbReference type="PANTHER" id="PTHR36307">
    <property type="entry name" value="FLAGELLA BASAL BODY P-RING FORMATION PROTEIN FLGA"/>
    <property type="match status" value="1"/>
</dbReference>
<evidence type="ECO:0000313" key="2">
    <source>
        <dbReference type="EMBL" id="VAW01394.1"/>
    </source>
</evidence>